<feature type="transmembrane region" description="Helical" evidence="1">
    <location>
        <begin position="123"/>
        <end position="144"/>
    </location>
</feature>
<dbReference type="EMBL" id="CATQJA010002665">
    <property type="protein sequence ID" value="CAJ0583835.1"/>
    <property type="molecule type" value="Genomic_DNA"/>
</dbReference>
<keyword evidence="3" id="KW-1185">Reference proteome</keyword>
<feature type="transmembrane region" description="Helical" evidence="1">
    <location>
        <begin position="178"/>
        <end position="198"/>
    </location>
</feature>
<keyword evidence="1" id="KW-0472">Membrane</keyword>
<accession>A0AA36G961</accession>
<evidence type="ECO:0000256" key="1">
    <source>
        <dbReference type="SAM" id="Phobius"/>
    </source>
</evidence>
<feature type="transmembrane region" description="Helical" evidence="1">
    <location>
        <begin position="52"/>
        <end position="77"/>
    </location>
</feature>
<comment type="caution">
    <text evidence="2">The sequence shown here is derived from an EMBL/GenBank/DDBJ whole genome shotgun (WGS) entry which is preliminary data.</text>
</comment>
<organism evidence="2 3">
    <name type="scientific">Mesorhabditis spiculigera</name>
    <dbReference type="NCBI Taxonomy" id="96644"/>
    <lineage>
        <taxon>Eukaryota</taxon>
        <taxon>Metazoa</taxon>
        <taxon>Ecdysozoa</taxon>
        <taxon>Nematoda</taxon>
        <taxon>Chromadorea</taxon>
        <taxon>Rhabditida</taxon>
        <taxon>Rhabditina</taxon>
        <taxon>Rhabditomorpha</taxon>
        <taxon>Rhabditoidea</taxon>
        <taxon>Rhabditidae</taxon>
        <taxon>Mesorhabditinae</taxon>
        <taxon>Mesorhabditis</taxon>
    </lineage>
</organism>
<keyword evidence="1" id="KW-1133">Transmembrane helix</keyword>
<dbReference type="Proteomes" id="UP001177023">
    <property type="component" value="Unassembled WGS sequence"/>
</dbReference>
<feature type="transmembrane region" description="Helical" evidence="1">
    <location>
        <begin position="89"/>
        <end position="111"/>
    </location>
</feature>
<reference evidence="2" key="1">
    <citation type="submission" date="2023-06" db="EMBL/GenBank/DDBJ databases">
        <authorList>
            <person name="Delattre M."/>
        </authorList>
    </citation>
    <scope>NUCLEOTIDE SEQUENCE</scope>
    <source>
        <strain evidence="2">AF72</strain>
    </source>
</reference>
<proteinExistence type="predicted"/>
<sequence length="239" mass="27079">MGDYGRGEMDYYGDYSGYATQPRAYPSAPPMRSNGHVRNSPTKSYDNGHSNYLCLFATGLAIRAVFVVFIIGSLYYIIVPDHLGSQQNFLVALGAFECLTMISILMMYCALNRHNPYLCVPYVVMRTVEFFLWGVIIYALFLAVRNPTGEYFEAVYKYVRLAAEYLHLTNTTLNLRDLTLTLCWCAGFFSLAALGVAAEAMRHAWVITAKVTDARRRYCRSADSDTRRIMIASDEFNYA</sequence>
<protein>
    <submittedName>
        <fullName evidence="2">Uncharacterized protein</fullName>
    </submittedName>
</protein>
<keyword evidence="1" id="KW-0812">Transmembrane</keyword>
<name>A0AA36G961_9BILA</name>
<evidence type="ECO:0000313" key="3">
    <source>
        <dbReference type="Proteomes" id="UP001177023"/>
    </source>
</evidence>
<evidence type="ECO:0000313" key="2">
    <source>
        <dbReference type="EMBL" id="CAJ0583835.1"/>
    </source>
</evidence>
<dbReference type="AlphaFoldDB" id="A0AA36G961"/>
<feature type="non-terminal residue" evidence="2">
    <location>
        <position position="239"/>
    </location>
</feature>
<gene>
    <name evidence="2" type="ORF">MSPICULIGERA_LOCUS21904</name>
</gene>